<dbReference type="KEGG" id="sfiy:F0344_07275"/>
<dbReference type="InterPro" id="IPR010330">
    <property type="entry name" value="CoiA_nuc"/>
</dbReference>
<dbReference type="RefSeq" id="WP_185297994.1">
    <property type="nucleotide sequence ID" value="NZ_CP045702.1"/>
</dbReference>
<evidence type="ECO:0000256" key="1">
    <source>
        <dbReference type="SAM" id="MobiDB-lite"/>
    </source>
</evidence>
<dbReference type="Pfam" id="PF06054">
    <property type="entry name" value="CoiA_nuc"/>
    <property type="match status" value="1"/>
</dbReference>
<reference evidence="4" key="1">
    <citation type="submission" date="2019-10" db="EMBL/GenBank/DDBJ databases">
        <title>Antimicrobial potential of Antarctic Bacteria.</title>
        <authorList>
            <person name="Benaud N."/>
            <person name="Edwards R.J."/>
            <person name="Ferrari B.C."/>
        </authorList>
    </citation>
    <scope>NUCLEOTIDE SEQUENCE [LARGE SCALE GENOMIC DNA]</scope>
    <source>
        <strain evidence="4">NBSH44</strain>
    </source>
</reference>
<feature type="domain" description="Competence protein CoiA nuclease-like" evidence="2">
    <location>
        <begin position="95"/>
        <end position="177"/>
    </location>
</feature>
<accession>A0A7G7BGH0</accession>
<protein>
    <recommendedName>
        <fullName evidence="2">Competence protein CoiA nuclease-like domain-containing protein</fullName>
    </recommendedName>
</protein>
<organism evidence="3 4">
    <name type="scientific">Streptomyces finlayi</name>
    <dbReference type="NCBI Taxonomy" id="67296"/>
    <lineage>
        <taxon>Bacteria</taxon>
        <taxon>Bacillati</taxon>
        <taxon>Actinomycetota</taxon>
        <taxon>Actinomycetes</taxon>
        <taxon>Kitasatosporales</taxon>
        <taxon>Streptomycetaceae</taxon>
        <taxon>Streptomyces</taxon>
    </lineage>
</organism>
<dbReference type="Proteomes" id="UP000515307">
    <property type="component" value="Chromosome"/>
</dbReference>
<sequence length="313" mass="34435">MANGVWHTGYHLKIELTHADLGHPDRPGLFDEITLPIEQRDRELLQCLQHHGTGICQAEEEDRSPWMTIRRRIVDGVTTLVAAHLPVRNKPTADESDKHKALKERIARAAHRHGLSAQIEARSTDGKVRNDVLVSGSAGRVGWEAQYSPITASTVRRRSTAAADREIMPLWVTNDDRAALIDRAPWVRVDDWPWRDIASARTMLVRGGIRHLQDWACTPAAQRPCPLNGSSCGGLHVAWTLPALCLPPKPHTQVDALVAASAEGDYVPMKIPASTTPGPRHGYGHRQPTGTAGAPSSARTNHCPTPNPRRKQV</sequence>
<gene>
    <name evidence="3" type="ORF">F0344_07275</name>
</gene>
<evidence type="ECO:0000259" key="2">
    <source>
        <dbReference type="Pfam" id="PF06054"/>
    </source>
</evidence>
<evidence type="ECO:0000313" key="4">
    <source>
        <dbReference type="Proteomes" id="UP000515307"/>
    </source>
</evidence>
<proteinExistence type="predicted"/>
<dbReference type="AlphaFoldDB" id="A0A7G7BGH0"/>
<evidence type="ECO:0000313" key="3">
    <source>
        <dbReference type="EMBL" id="QNE74435.1"/>
    </source>
</evidence>
<feature type="region of interest" description="Disordered" evidence="1">
    <location>
        <begin position="269"/>
        <end position="313"/>
    </location>
</feature>
<dbReference type="EMBL" id="CP045702">
    <property type="protein sequence ID" value="QNE74435.1"/>
    <property type="molecule type" value="Genomic_DNA"/>
</dbReference>
<keyword evidence="4" id="KW-1185">Reference proteome</keyword>
<name>A0A7G7BGH0_9ACTN</name>